<dbReference type="InterPro" id="IPR029063">
    <property type="entry name" value="SAM-dependent_MTases_sf"/>
</dbReference>
<dbReference type="Gene3D" id="3.40.50.150">
    <property type="entry name" value="Vaccinia Virus protein VP39"/>
    <property type="match status" value="1"/>
</dbReference>
<evidence type="ECO:0000313" key="2">
    <source>
        <dbReference type="Proteomes" id="UP000660729"/>
    </source>
</evidence>
<dbReference type="SUPFAM" id="SSF53335">
    <property type="entry name" value="S-adenosyl-L-methionine-dependent methyltransferases"/>
    <property type="match status" value="1"/>
</dbReference>
<reference evidence="1" key="1">
    <citation type="submission" date="2020-04" db="EMBL/GenBank/DDBJ databases">
        <title>Draft genome resource of the tomato pathogen Pseudocercospora fuligena.</title>
        <authorList>
            <person name="Zaccaron A."/>
        </authorList>
    </citation>
    <scope>NUCLEOTIDE SEQUENCE</scope>
    <source>
        <strain evidence="1">PF001</strain>
    </source>
</reference>
<name>A0A8H6VFL2_9PEZI</name>
<organism evidence="1 2">
    <name type="scientific">Pseudocercospora fuligena</name>
    <dbReference type="NCBI Taxonomy" id="685502"/>
    <lineage>
        <taxon>Eukaryota</taxon>
        <taxon>Fungi</taxon>
        <taxon>Dikarya</taxon>
        <taxon>Ascomycota</taxon>
        <taxon>Pezizomycotina</taxon>
        <taxon>Dothideomycetes</taxon>
        <taxon>Dothideomycetidae</taxon>
        <taxon>Mycosphaerellales</taxon>
        <taxon>Mycosphaerellaceae</taxon>
        <taxon>Pseudocercospora</taxon>
    </lineage>
</organism>
<dbReference type="OrthoDB" id="10017101at2759"/>
<comment type="caution">
    <text evidence="1">The sequence shown here is derived from an EMBL/GenBank/DDBJ whole genome shotgun (WGS) entry which is preliminary data.</text>
</comment>
<keyword evidence="1" id="KW-0808">Transferase</keyword>
<dbReference type="EMBL" id="JABCIY010000258">
    <property type="protein sequence ID" value="KAF7186329.1"/>
    <property type="molecule type" value="Genomic_DNA"/>
</dbReference>
<proteinExistence type="predicted"/>
<accession>A0A8H6VFL2</accession>
<gene>
    <name evidence="1" type="ORF">HII31_12404</name>
</gene>
<protein>
    <submittedName>
        <fullName evidence="1">Putative methyltransferase tdiE</fullName>
    </submittedName>
</protein>
<keyword evidence="2" id="KW-1185">Reference proteome</keyword>
<dbReference type="AlphaFoldDB" id="A0A8H6VFL2"/>
<evidence type="ECO:0000313" key="1">
    <source>
        <dbReference type="EMBL" id="KAF7186329.1"/>
    </source>
</evidence>
<dbReference type="PANTHER" id="PTHR43591">
    <property type="entry name" value="METHYLTRANSFERASE"/>
    <property type="match status" value="1"/>
</dbReference>
<dbReference type="Pfam" id="PF13489">
    <property type="entry name" value="Methyltransf_23"/>
    <property type="match status" value="1"/>
</dbReference>
<dbReference type="CDD" id="cd02440">
    <property type="entry name" value="AdoMet_MTases"/>
    <property type="match status" value="1"/>
</dbReference>
<dbReference type="Proteomes" id="UP000660729">
    <property type="component" value="Unassembled WGS sequence"/>
</dbReference>
<dbReference type="GO" id="GO:0032259">
    <property type="term" value="P:methylation"/>
    <property type="evidence" value="ECO:0007669"/>
    <property type="project" value="UniProtKB-KW"/>
</dbReference>
<keyword evidence="1" id="KW-0489">Methyltransferase</keyword>
<sequence>MAQDDSPRREDTYIFPNSDTENSRLDFQHELFNKTFGGLHRAALNATNLHKVLDIGCGTGNWASDFALQYPNASVSALDIEEKPGRRSSPSNYTFQIADLHSPEDWSKLGKFDYIHARFIAVSVRNWPDLLQQCFNHLNPGGYIEFQDLHFPFQITPPSDATSSKVVEWSNLMIEASSILGLDTELMAKFPSYLEKEGFVEFRTEDFKMYTGPWMEDEKLHELGRMGQKNLITGFPGFSRILFPKVLEWSMERYDAFMEETLNEMRTMKFKTWLPMKVSVARKAE</sequence>
<dbReference type="GO" id="GO:0008168">
    <property type="term" value="F:methyltransferase activity"/>
    <property type="evidence" value="ECO:0007669"/>
    <property type="project" value="UniProtKB-KW"/>
</dbReference>